<dbReference type="Proteomes" id="UP001642487">
    <property type="component" value="Chromosome 11"/>
</dbReference>
<keyword evidence="3" id="KW-0520">NAD</keyword>
<name>A0ABP0Y4Q6_9ROSI</name>
<dbReference type="PANTHER" id="PTHR32009:SF39">
    <property type="entry name" value="TIR DOMAIN-CONTAINING PROTEIN"/>
    <property type="match status" value="1"/>
</dbReference>
<keyword evidence="2" id="KW-0378">Hydrolase</keyword>
<feature type="domain" description="TIR" evidence="5">
    <location>
        <begin position="22"/>
        <end position="180"/>
    </location>
</feature>
<protein>
    <recommendedName>
        <fullName evidence="1">ADP-ribosyl cyclase/cyclic ADP-ribose hydrolase</fullName>
        <ecNumber evidence="1">3.2.2.6</ecNumber>
    </recommendedName>
</protein>
<dbReference type="InterPro" id="IPR000157">
    <property type="entry name" value="TIR_dom"/>
</dbReference>
<proteinExistence type="predicted"/>
<evidence type="ECO:0000313" key="7">
    <source>
        <dbReference type="Proteomes" id="UP001642487"/>
    </source>
</evidence>
<reference evidence="6 7" key="1">
    <citation type="submission" date="2024-03" db="EMBL/GenBank/DDBJ databases">
        <authorList>
            <person name="Gkanogiannis A."/>
            <person name="Becerra Lopez-Lavalle L."/>
        </authorList>
    </citation>
    <scope>NUCLEOTIDE SEQUENCE [LARGE SCALE GENOMIC DNA]</scope>
</reference>
<dbReference type="InterPro" id="IPR035897">
    <property type="entry name" value="Toll_tir_struct_dom_sf"/>
</dbReference>
<evidence type="ECO:0000256" key="3">
    <source>
        <dbReference type="ARBA" id="ARBA00023027"/>
    </source>
</evidence>
<dbReference type="Gene3D" id="3.40.50.10140">
    <property type="entry name" value="Toll/interleukin-1 receptor homology (TIR) domain"/>
    <property type="match status" value="1"/>
</dbReference>
<organism evidence="6 7">
    <name type="scientific">Citrullus colocynthis</name>
    <name type="common">colocynth</name>
    <dbReference type="NCBI Taxonomy" id="252529"/>
    <lineage>
        <taxon>Eukaryota</taxon>
        <taxon>Viridiplantae</taxon>
        <taxon>Streptophyta</taxon>
        <taxon>Embryophyta</taxon>
        <taxon>Tracheophyta</taxon>
        <taxon>Spermatophyta</taxon>
        <taxon>Magnoliopsida</taxon>
        <taxon>eudicotyledons</taxon>
        <taxon>Gunneridae</taxon>
        <taxon>Pentapetalae</taxon>
        <taxon>rosids</taxon>
        <taxon>fabids</taxon>
        <taxon>Cucurbitales</taxon>
        <taxon>Cucurbitaceae</taxon>
        <taxon>Benincaseae</taxon>
        <taxon>Citrullus</taxon>
    </lineage>
</organism>
<sequence>MASPEIMERRTSITSLSSPPLLNYDVFLSHRAKDTGRGFAAHLQEALESQGIVVFRDEVEVDEEDGGKALAEKMKAVEESRSSIVVLSENYGNLVCMKEVEKIVMCMESMDQLVLPIFYKIDPANVRKQKGNFEKHFDEHEANPGIHIEQVRSWRYSMSQLGHLSGWHLQHSQVRDHIDL</sequence>
<comment type="catalytic activity">
    <reaction evidence="4">
        <text>NAD(+) + H2O = ADP-D-ribose + nicotinamide + H(+)</text>
        <dbReference type="Rhea" id="RHEA:16301"/>
        <dbReference type="ChEBI" id="CHEBI:15377"/>
        <dbReference type="ChEBI" id="CHEBI:15378"/>
        <dbReference type="ChEBI" id="CHEBI:17154"/>
        <dbReference type="ChEBI" id="CHEBI:57540"/>
        <dbReference type="ChEBI" id="CHEBI:57967"/>
        <dbReference type="EC" id="3.2.2.6"/>
    </reaction>
    <physiologicalReaction direction="left-to-right" evidence="4">
        <dbReference type="Rhea" id="RHEA:16302"/>
    </physiologicalReaction>
</comment>
<evidence type="ECO:0000259" key="5">
    <source>
        <dbReference type="PROSITE" id="PS50104"/>
    </source>
</evidence>
<evidence type="ECO:0000256" key="1">
    <source>
        <dbReference type="ARBA" id="ARBA00011982"/>
    </source>
</evidence>
<dbReference type="PROSITE" id="PS50104">
    <property type="entry name" value="TIR"/>
    <property type="match status" value="1"/>
</dbReference>
<evidence type="ECO:0000256" key="4">
    <source>
        <dbReference type="ARBA" id="ARBA00047304"/>
    </source>
</evidence>
<dbReference type="SUPFAM" id="SSF52200">
    <property type="entry name" value="Toll/Interleukin receptor TIR domain"/>
    <property type="match status" value="1"/>
</dbReference>
<dbReference type="Pfam" id="PF01582">
    <property type="entry name" value="TIR"/>
    <property type="match status" value="1"/>
</dbReference>
<dbReference type="EMBL" id="OZ021745">
    <property type="protein sequence ID" value="CAK9313943.1"/>
    <property type="molecule type" value="Genomic_DNA"/>
</dbReference>
<dbReference type="SMART" id="SM00255">
    <property type="entry name" value="TIR"/>
    <property type="match status" value="1"/>
</dbReference>
<evidence type="ECO:0000256" key="2">
    <source>
        <dbReference type="ARBA" id="ARBA00022801"/>
    </source>
</evidence>
<evidence type="ECO:0000313" key="6">
    <source>
        <dbReference type="EMBL" id="CAK9313943.1"/>
    </source>
</evidence>
<keyword evidence="7" id="KW-1185">Reference proteome</keyword>
<accession>A0ABP0Y4Q6</accession>
<dbReference type="EC" id="3.2.2.6" evidence="1"/>
<dbReference type="PANTHER" id="PTHR32009">
    <property type="entry name" value="TMV RESISTANCE PROTEIN N-LIKE"/>
    <property type="match status" value="1"/>
</dbReference>
<gene>
    <name evidence="6" type="ORF">CITCOLO1_LOCUS5682</name>
</gene>